<proteinExistence type="inferred from homology"/>
<name>A0ABW5R7J9_9BACL</name>
<dbReference type="InterPro" id="IPR036513">
    <property type="entry name" value="STAS_dom_sf"/>
</dbReference>
<sequence length="111" mass="12558">MNMHNDELAQHLTIQERTTADTTTLFLQGKLDLATASTFKQSAEPVVEQADITFKLNLSELSYIDSTGIGILVTLLKRRHQLQAPFVVEEIPPKIKRLFEMTGIMKFLVVQ</sequence>
<dbReference type="Pfam" id="PF01740">
    <property type="entry name" value="STAS"/>
    <property type="match status" value="1"/>
</dbReference>
<dbReference type="Proteomes" id="UP001597497">
    <property type="component" value="Unassembled WGS sequence"/>
</dbReference>
<feature type="domain" description="STAS" evidence="3">
    <location>
        <begin position="12"/>
        <end position="111"/>
    </location>
</feature>
<accession>A0ABW5R7J9</accession>
<protein>
    <recommendedName>
        <fullName evidence="2">Anti-sigma factor antagonist</fullName>
    </recommendedName>
</protein>
<dbReference type="CDD" id="cd07043">
    <property type="entry name" value="STAS_anti-anti-sigma_factors"/>
    <property type="match status" value="1"/>
</dbReference>
<dbReference type="InterPro" id="IPR003658">
    <property type="entry name" value="Anti-sigma_ant"/>
</dbReference>
<comment type="similarity">
    <text evidence="1 2">Belongs to the anti-sigma-factor antagonist family.</text>
</comment>
<keyword evidence="5" id="KW-1185">Reference proteome</keyword>
<evidence type="ECO:0000313" key="4">
    <source>
        <dbReference type="EMBL" id="MFD2670981.1"/>
    </source>
</evidence>
<evidence type="ECO:0000259" key="3">
    <source>
        <dbReference type="PROSITE" id="PS50801"/>
    </source>
</evidence>
<dbReference type="PROSITE" id="PS50801">
    <property type="entry name" value="STAS"/>
    <property type="match status" value="1"/>
</dbReference>
<dbReference type="SUPFAM" id="SSF52091">
    <property type="entry name" value="SpoIIaa-like"/>
    <property type="match status" value="1"/>
</dbReference>
<dbReference type="Gene3D" id="3.30.750.24">
    <property type="entry name" value="STAS domain"/>
    <property type="match status" value="1"/>
</dbReference>
<comment type="caution">
    <text evidence="4">The sequence shown here is derived from an EMBL/GenBank/DDBJ whole genome shotgun (WGS) entry which is preliminary data.</text>
</comment>
<dbReference type="NCBIfam" id="TIGR00377">
    <property type="entry name" value="ant_ant_sig"/>
    <property type="match status" value="1"/>
</dbReference>
<reference evidence="5" key="1">
    <citation type="journal article" date="2019" name="Int. J. Syst. Evol. Microbiol.">
        <title>The Global Catalogue of Microorganisms (GCM) 10K type strain sequencing project: providing services to taxonomists for standard genome sequencing and annotation.</title>
        <authorList>
            <consortium name="The Broad Institute Genomics Platform"/>
            <consortium name="The Broad Institute Genome Sequencing Center for Infectious Disease"/>
            <person name="Wu L."/>
            <person name="Ma J."/>
        </authorList>
    </citation>
    <scope>NUCLEOTIDE SEQUENCE [LARGE SCALE GENOMIC DNA]</scope>
    <source>
        <strain evidence="5">KCTC 33676</strain>
    </source>
</reference>
<evidence type="ECO:0000313" key="5">
    <source>
        <dbReference type="Proteomes" id="UP001597497"/>
    </source>
</evidence>
<gene>
    <name evidence="4" type="ORF">ACFSUC_05085</name>
</gene>
<dbReference type="RefSeq" id="WP_379928401.1">
    <property type="nucleotide sequence ID" value="NZ_JBHUMM010000007.1"/>
</dbReference>
<dbReference type="EMBL" id="JBHUMM010000007">
    <property type="protein sequence ID" value="MFD2670981.1"/>
    <property type="molecule type" value="Genomic_DNA"/>
</dbReference>
<dbReference type="InterPro" id="IPR002645">
    <property type="entry name" value="STAS_dom"/>
</dbReference>
<evidence type="ECO:0000256" key="1">
    <source>
        <dbReference type="ARBA" id="ARBA00009013"/>
    </source>
</evidence>
<evidence type="ECO:0000256" key="2">
    <source>
        <dbReference type="RuleBase" id="RU003749"/>
    </source>
</evidence>
<dbReference type="PANTHER" id="PTHR33495">
    <property type="entry name" value="ANTI-SIGMA FACTOR ANTAGONIST TM_1081-RELATED-RELATED"/>
    <property type="match status" value="1"/>
</dbReference>
<dbReference type="PANTHER" id="PTHR33495:SF2">
    <property type="entry name" value="ANTI-SIGMA FACTOR ANTAGONIST TM_1081-RELATED"/>
    <property type="match status" value="1"/>
</dbReference>
<organism evidence="4 5">
    <name type="scientific">Marinicrinis sediminis</name>
    <dbReference type="NCBI Taxonomy" id="1652465"/>
    <lineage>
        <taxon>Bacteria</taxon>
        <taxon>Bacillati</taxon>
        <taxon>Bacillota</taxon>
        <taxon>Bacilli</taxon>
        <taxon>Bacillales</taxon>
        <taxon>Paenibacillaceae</taxon>
    </lineage>
</organism>